<name>A0ABT9H1I8_9GAMM</name>
<gene>
    <name evidence="1" type="ORF">Q3O60_13390</name>
</gene>
<accession>A0ABT9H1I8</accession>
<evidence type="ECO:0000313" key="1">
    <source>
        <dbReference type="EMBL" id="MDP4537186.1"/>
    </source>
</evidence>
<organism evidence="1 2">
    <name type="scientific">Alkalimonas collagenimarina</name>
    <dbReference type="NCBI Taxonomy" id="400390"/>
    <lineage>
        <taxon>Bacteria</taxon>
        <taxon>Pseudomonadati</taxon>
        <taxon>Pseudomonadota</taxon>
        <taxon>Gammaproteobacteria</taxon>
        <taxon>Alkalimonas</taxon>
    </lineage>
</organism>
<dbReference type="RefSeq" id="WP_305894450.1">
    <property type="nucleotide sequence ID" value="NZ_JAUZVZ010000020.1"/>
</dbReference>
<dbReference type="SUPFAM" id="SSF160272">
    <property type="entry name" value="Shew3726-like"/>
    <property type="match status" value="1"/>
</dbReference>
<dbReference type="InterPro" id="IPR009962">
    <property type="entry name" value="DUF1488"/>
</dbReference>
<dbReference type="InterPro" id="IPR036692">
    <property type="entry name" value="Shew3726-like_sf"/>
</dbReference>
<dbReference type="Proteomes" id="UP001231616">
    <property type="component" value="Unassembled WGS sequence"/>
</dbReference>
<keyword evidence="2" id="KW-1185">Reference proteome</keyword>
<comment type="caution">
    <text evidence="1">The sequence shown here is derived from an EMBL/GenBank/DDBJ whole genome shotgun (WGS) entry which is preliminary data.</text>
</comment>
<reference evidence="1 2" key="1">
    <citation type="submission" date="2023-08" db="EMBL/GenBank/DDBJ databases">
        <authorList>
            <person name="Joshi A."/>
            <person name="Thite S."/>
        </authorList>
    </citation>
    <scope>NUCLEOTIDE SEQUENCE [LARGE SCALE GENOMIC DNA]</scope>
    <source>
        <strain evidence="1 2">AC40</strain>
    </source>
</reference>
<sequence>MNQQLIFNNDFRYNSARQAVQFSCLQAGLRIDCFIRCPAGQTGESWLAQVKQQAFTWEDHAEQAIAHDKMTANGEVWLAV</sequence>
<dbReference type="Gene3D" id="3.30.160.140">
    <property type="entry name" value="Shew3726-like"/>
    <property type="match status" value="1"/>
</dbReference>
<evidence type="ECO:0000313" key="2">
    <source>
        <dbReference type="Proteomes" id="UP001231616"/>
    </source>
</evidence>
<dbReference type="EMBL" id="JAUZVZ010000020">
    <property type="protein sequence ID" value="MDP4537186.1"/>
    <property type="molecule type" value="Genomic_DNA"/>
</dbReference>
<proteinExistence type="predicted"/>
<protein>
    <submittedName>
        <fullName evidence="1">DUF1488 family protein</fullName>
    </submittedName>
</protein>
<dbReference type="Pfam" id="PF07369">
    <property type="entry name" value="DUF1488"/>
    <property type="match status" value="1"/>
</dbReference>